<evidence type="ECO:0000313" key="5">
    <source>
        <dbReference type="Proteomes" id="UP000321062"/>
    </source>
</evidence>
<dbReference type="Pfam" id="PF01501">
    <property type="entry name" value="Glyco_transf_8"/>
    <property type="match status" value="1"/>
</dbReference>
<dbReference type="InterPro" id="IPR029044">
    <property type="entry name" value="Nucleotide-diphossugar_trans"/>
</dbReference>
<dbReference type="AlphaFoldDB" id="A0A5B9DIB3"/>
<dbReference type="PANTHER" id="PTHR13778">
    <property type="entry name" value="GLYCOSYLTRANSFERASE 8 DOMAIN-CONTAINING PROTEIN"/>
    <property type="match status" value="1"/>
</dbReference>
<dbReference type="SUPFAM" id="SSF53448">
    <property type="entry name" value="Nucleotide-diphospho-sugar transferases"/>
    <property type="match status" value="1"/>
</dbReference>
<evidence type="ECO:0000256" key="2">
    <source>
        <dbReference type="ARBA" id="ARBA00022679"/>
    </source>
</evidence>
<dbReference type="CDD" id="cd04194">
    <property type="entry name" value="GT8_A4GalT_like"/>
    <property type="match status" value="1"/>
</dbReference>
<dbReference type="RefSeq" id="WP_147654736.1">
    <property type="nucleotide sequence ID" value="NZ_BMFM01000001.1"/>
</dbReference>
<organism evidence="4 5">
    <name type="scientific">Paradevosia tibetensis</name>
    <dbReference type="NCBI Taxonomy" id="1447062"/>
    <lineage>
        <taxon>Bacteria</taxon>
        <taxon>Pseudomonadati</taxon>
        <taxon>Pseudomonadota</taxon>
        <taxon>Alphaproteobacteria</taxon>
        <taxon>Hyphomicrobiales</taxon>
        <taxon>Devosiaceae</taxon>
        <taxon>Paradevosia</taxon>
    </lineage>
</organism>
<keyword evidence="2 4" id="KW-0808">Transferase</keyword>
<protein>
    <submittedName>
        <fullName evidence="4">Glycosyltransferase family 8 protein</fullName>
    </submittedName>
</protein>
<proteinExistence type="predicted"/>
<dbReference type="InterPro" id="IPR050748">
    <property type="entry name" value="Glycosyltrans_8_dom-fam"/>
</dbReference>
<dbReference type="Gene3D" id="3.90.550.10">
    <property type="entry name" value="Spore Coat Polysaccharide Biosynthesis Protein SpsA, Chain A"/>
    <property type="match status" value="1"/>
</dbReference>
<name>A0A5B9DIB3_9HYPH</name>
<evidence type="ECO:0000256" key="3">
    <source>
        <dbReference type="ARBA" id="ARBA00022723"/>
    </source>
</evidence>
<keyword evidence="3" id="KW-0479">Metal-binding</keyword>
<dbReference type="GO" id="GO:0046872">
    <property type="term" value="F:metal ion binding"/>
    <property type="evidence" value="ECO:0007669"/>
    <property type="project" value="UniProtKB-KW"/>
</dbReference>
<evidence type="ECO:0000313" key="4">
    <source>
        <dbReference type="EMBL" id="QEE18827.1"/>
    </source>
</evidence>
<dbReference type="Proteomes" id="UP000321062">
    <property type="component" value="Chromosome"/>
</dbReference>
<gene>
    <name evidence="4" type="ORF">FNA67_00910</name>
</gene>
<keyword evidence="1" id="KW-0328">Glycosyltransferase</keyword>
<accession>A0A5B9DIB3</accession>
<dbReference type="KEGG" id="yti:FNA67_00910"/>
<evidence type="ECO:0000256" key="1">
    <source>
        <dbReference type="ARBA" id="ARBA00022676"/>
    </source>
</evidence>
<dbReference type="InterPro" id="IPR002495">
    <property type="entry name" value="Glyco_trans_8"/>
</dbReference>
<dbReference type="PANTHER" id="PTHR13778:SF47">
    <property type="entry name" value="LIPOPOLYSACCHARIDE 1,3-GALACTOSYLTRANSFERASE"/>
    <property type="match status" value="1"/>
</dbReference>
<dbReference type="EMBL" id="CP041690">
    <property type="protein sequence ID" value="QEE18827.1"/>
    <property type="molecule type" value="Genomic_DNA"/>
</dbReference>
<keyword evidence="5" id="KW-1185">Reference proteome</keyword>
<reference evidence="4 5" key="1">
    <citation type="journal article" date="2015" name="Int. J. Syst. Evol. Microbiol.">
        <title>Youhaiella tibetensis gen. nov., sp. nov., isolated from subsurface sediment.</title>
        <authorList>
            <person name="Wang Y.X."/>
            <person name="Huang F.Q."/>
            <person name="Nogi Y."/>
            <person name="Pang S.J."/>
            <person name="Wang P.K."/>
            <person name="Lv J."/>
        </authorList>
    </citation>
    <scope>NUCLEOTIDE SEQUENCE [LARGE SCALE GENOMIC DNA]</scope>
    <source>
        <strain evidence="5">fig4</strain>
    </source>
</reference>
<dbReference type="GO" id="GO:0016757">
    <property type="term" value="F:glycosyltransferase activity"/>
    <property type="evidence" value="ECO:0007669"/>
    <property type="project" value="UniProtKB-KW"/>
</dbReference>
<sequence length="291" mass="33829">MPDNKIHIALAFDDNFWAPAYAVMRSICLFTKRRSDLVFHLIHQPITDEHRADLEKIPAEFGATLVWHDLTRSDVFNAIVSRVPSSRQWTSVVYGRLLIDTLVGPDVSRVIYLDCDMMVRAPIEDLYAADLGEFPIGAVRDTAGALIVGGRDIKNNRDIFDPADPYFNSGMVVIDVDKWRQVAVPERLEELIASGVMARLYYDQDVLNLVFKHRWQPLPTRWNTIDARHPHEGLDPSILHYTGPNKPWNLVSNVAFRRIYRHVMTNELFYRFMRHRWSTYWRRKLGLRGRA</sequence>
<dbReference type="OrthoDB" id="5672604at2"/>